<dbReference type="Proteomes" id="UP000238563">
    <property type="component" value="Unassembled WGS sequence"/>
</dbReference>
<proteinExistence type="predicted"/>
<reference evidence="1 2" key="1">
    <citation type="submission" date="2018-02" db="EMBL/GenBank/DDBJ databases">
        <title>The draft genome of Phyllobacterium myrsinacearum DSM5892.</title>
        <authorList>
            <person name="Li L."/>
            <person name="Liu L."/>
            <person name="Zhang X."/>
            <person name="Wang T."/>
        </authorList>
    </citation>
    <scope>NUCLEOTIDE SEQUENCE [LARGE SCALE GENOMIC DNA]</scope>
    <source>
        <strain evidence="1 2">DSM 5892</strain>
    </source>
</reference>
<dbReference type="AlphaFoldDB" id="A0A2S9JBI3"/>
<sequence length="361" mass="38581">MMEQRPMDQTPNLQLPYIAPSQAQKHVTHNEAIRALDALVQLCVVSRTLTEPPAEPRDGWHAWIIAETSLAVFSQGQWTDCRPATNPVDRVGIHAQADDTNRLCVKSPASLFDHAGSGHQLKINKAGDQQLASILFQSDYQGRVEIGTIWNRNFSIKASIDGKDWRDIMLADSSSGAVQFPGGIVQPRTGKKLSGLIFLPDGGGTAVLEPATGSAVCASVSADLLSLKGKAAAGIFASSMRGSAMIRIWNTAKSPAQSAWVKWDTAAEQLQVSNPAHIRSWAAGDAIQTSDPANQTIALDLSPLMQKQLGGAFPQDGVLLGNSAGGDVTLSCPMVSPVSSSNLLIFKAEERRRYTVIGIYG</sequence>
<dbReference type="InterPro" id="IPR021251">
    <property type="entry name" value="DUF2793"/>
</dbReference>
<name>A0A2S9JBI3_9HYPH</name>
<evidence type="ECO:0000313" key="2">
    <source>
        <dbReference type="Proteomes" id="UP000238563"/>
    </source>
</evidence>
<evidence type="ECO:0000313" key="1">
    <source>
        <dbReference type="EMBL" id="PRD50166.1"/>
    </source>
</evidence>
<dbReference type="Pfam" id="PF10983">
    <property type="entry name" value="DUF2793"/>
    <property type="match status" value="1"/>
</dbReference>
<evidence type="ECO:0008006" key="3">
    <source>
        <dbReference type="Google" id="ProtNLM"/>
    </source>
</evidence>
<keyword evidence="2" id="KW-1185">Reference proteome</keyword>
<comment type="caution">
    <text evidence="1">The sequence shown here is derived from an EMBL/GenBank/DDBJ whole genome shotgun (WGS) entry which is preliminary data.</text>
</comment>
<dbReference type="EMBL" id="PVBT01000008">
    <property type="protein sequence ID" value="PRD50166.1"/>
    <property type="molecule type" value="Genomic_DNA"/>
</dbReference>
<protein>
    <recommendedName>
        <fullName evidence="3">DUF2793 domain-containing protein</fullName>
    </recommendedName>
</protein>
<gene>
    <name evidence="1" type="ORF">C5750_22865</name>
</gene>
<accession>A0A2S9JBI3</accession>
<organism evidence="1 2">
    <name type="scientific">Phyllobacterium myrsinacearum</name>
    <dbReference type="NCBI Taxonomy" id="28101"/>
    <lineage>
        <taxon>Bacteria</taxon>
        <taxon>Pseudomonadati</taxon>
        <taxon>Pseudomonadota</taxon>
        <taxon>Alphaproteobacteria</taxon>
        <taxon>Hyphomicrobiales</taxon>
        <taxon>Phyllobacteriaceae</taxon>
        <taxon>Phyllobacterium</taxon>
    </lineage>
</organism>
<dbReference type="OrthoDB" id="564699at2"/>